<gene>
    <name evidence="5" type="ORF">GSBLH_T00006875001</name>
</gene>
<proteinExistence type="predicted"/>
<dbReference type="PANTHER" id="PTHR22663">
    <property type="entry name" value="RING FINGER PROTEIN NARYA-RELATED"/>
    <property type="match status" value="1"/>
</dbReference>
<feature type="compositionally biased region" description="Polar residues" evidence="3">
    <location>
        <begin position="219"/>
        <end position="238"/>
    </location>
</feature>
<keyword evidence="1" id="KW-0469">Meiosis</keyword>
<keyword evidence="2" id="KW-0479">Metal-binding</keyword>
<dbReference type="Pfam" id="PF14634">
    <property type="entry name" value="zf-RING_5"/>
    <property type="match status" value="1"/>
</dbReference>
<dbReference type="AlphaFoldDB" id="D8MAK7"/>
<accession>D8MAK7</accession>
<dbReference type="Proteomes" id="UP000008312">
    <property type="component" value="Unassembled WGS sequence"/>
</dbReference>
<dbReference type="GeneID" id="24922999"/>
<dbReference type="PANTHER" id="PTHR22663:SF17">
    <property type="entry name" value="RING FINGER PROTEIN NARYA-RELATED"/>
    <property type="match status" value="1"/>
</dbReference>
<dbReference type="Gene3D" id="3.30.40.10">
    <property type="entry name" value="Zinc/RING finger domain, C3HC4 (zinc finger)"/>
    <property type="match status" value="1"/>
</dbReference>
<dbReference type="OrthoDB" id="10594259at2759"/>
<dbReference type="GO" id="GO:0007129">
    <property type="term" value="P:homologous chromosome pairing at meiosis"/>
    <property type="evidence" value="ECO:0007669"/>
    <property type="project" value="TreeGrafter"/>
</dbReference>
<evidence type="ECO:0000256" key="1">
    <source>
        <dbReference type="ARBA" id="ARBA00023254"/>
    </source>
</evidence>
<feature type="region of interest" description="Disordered" evidence="3">
    <location>
        <begin position="201"/>
        <end position="279"/>
    </location>
</feature>
<feature type="domain" description="RING-type" evidence="4">
    <location>
        <begin position="7"/>
        <end position="47"/>
    </location>
</feature>
<evidence type="ECO:0000313" key="5">
    <source>
        <dbReference type="EMBL" id="CBK25096.2"/>
    </source>
</evidence>
<evidence type="ECO:0000256" key="2">
    <source>
        <dbReference type="PROSITE-ProRule" id="PRU00175"/>
    </source>
</evidence>
<evidence type="ECO:0000256" key="3">
    <source>
        <dbReference type="SAM" id="MobiDB-lite"/>
    </source>
</evidence>
<dbReference type="SUPFAM" id="SSF57850">
    <property type="entry name" value="RING/U-box"/>
    <property type="match status" value="1"/>
</dbReference>
<dbReference type="GO" id="GO:0019789">
    <property type="term" value="F:SUMO transferase activity"/>
    <property type="evidence" value="ECO:0007669"/>
    <property type="project" value="InterPro"/>
</dbReference>
<sequence length="279" mass="30798">MSFTPHCNICFIPIDSPRSLFTSCGHFICPTCSSKKMSPNSDICPHCGQSCSTLFVDENMPDEVQQYITSNPIELFTQAVEIYKFQENHNRLYFEYLQRQLEDQKKEYEAQLIALKQENERLKRSNLPPSTPRSAPFQPSGFSTVKRPDFISRFKPNFTSMPSSLPKTPLRPSSSIAASLGGGGGTAATIGGADANAGSNPVLISRPSTPSFTEKKLTNPFSKASETYRTPSRQSSSRKGLDIPGSIMRHPQLTNTPARSVSNPPFQLIRPSKTAPAFQ</sequence>
<keyword evidence="2" id="KW-0863">Zinc-finger</keyword>
<feature type="region of interest" description="Disordered" evidence="3">
    <location>
        <begin position="120"/>
        <end position="142"/>
    </location>
</feature>
<dbReference type="GO" id="GO:0008270">
    <property type="term" value="F:zinc ion binding"/>
    <property type="evidence" value="ECO:0007669"/>
    <property type="project" value="UniProtKB-KW"/>
</dbReference>
<dbReference type="GO" id="GO:0000795">
    <property type="term" value="C:synaptonemal complex"/>
    <property type="evidence" value="ECO:0007669"/>
    <property type="project" value="InterPro"/>
</dbReference>
<dbReference type="InParanoid" id="D8MAK7"/>
<evidence type="ECO:0000259" key="4">
    <source>
        <dbReference type="PROSITE" id="PS50089"/>
    </source>
</evidence>
<protein>
    <recommendedName>
        <fullName evidence="4">RING-type domain-containing protein</fullName>
    </recommendedName>
</protein>
<dbReference type="InterPro" id="IPR013083">
    <property type="entry name" value="Znf_RING/FYVE/PHD"/>
</dbReference>
<dbReference type="InterPro" id="IPR042123">
    <property type="entry name" value="Zip3/RNF212-like"/>
</dbReference>
<name>D8MAK7_BLAHO</name>
<keyword evidence="6" id="KW-1185">Reference proteome</keyword>
<evidence type="ECO:0000313" key="6">
    <source>
        <dbReference type="Proteomes" id="UP000008312"/>
    </source>
</evidence>
<organism evidence="5">
    <name type="scientific">Blastocystis hominis</name>
    <dbReference type="NCBI Taxonomy" id="12968"/>
    <lineage>
        <taxon>Eukaryota</taxon>
        <taxon>Sar</taxon>
        <taxon>Stramenopiles</taxon>
        <taxon>Bigyra</taxon>
        <taxon>Opalozoa</taxon>
        <taxon>Opalinata</taxon>
        <taxon>Blastocystidae</taxon>
        <taxon>Blastocystis</taxon>
    </lineage>
</organism>
<keyword evidence="2" id="KW-0862">Zinc</keyword>
<dbReference type="GO" id="GO:0016925">
    <property type="term" value="P:protein sumoylation"/>
    <property type="evidence" value="ECO:0007669"/>
    <property type="project" value="TreeGrafter"/>
</dbReference>
<dbReference type="EMBL" id="FN668690">
    <property type="protein sequence ID" value="CBK25096.2"/>
    <property type="molecule type" value="Genomic_DNA"/>
</dbReference>
<dbReference type="InterPro" id="IPR001841">
    <property type="entry name" value="Znf_RING"/>
</dbReference>
<dbReference type="PROSITE" id="PS50089">
    <property type="entry name" value="ZF_RING_2"/>
    <property type="match status" value="1"/>
</dbReference>
<reference evidence="5" key="1">
    <citation type="submission" date="2010-02" db="EMBL/GenBank/DDBJ databases">
        <title>Sequencing and annotation of the Blastocystis hominis genome.</title>
        <authorList>
            <person name="Wincker P."/>
        </authorList>
    </citation>
    <scope>NUCLEOTIDE SEQUENCE</scope>
    <source>
        <strain evidence="5">Singapore isolate B</strain>
    </source>
</reference>
<dbReference type="GO" id="GO:0007131">
    <property type="term" value="P:reciprocal meiotic recombination"/>
    <property type="evidence" value="ECO:0007669"/>
    <property type="project" value="InterPro"/>
</dbReference>
<feature type="compositionally biased region" description="Polar residues" evidence="3">
    <location>
        <begin position="252"/>
        <end position="265"/>
    </location>
</feature>
<dbReference type="RefSeq" id="XP_012899144.1">
    <property type="nucleotide sequence ID" value="XM_013043690.1"/>
</dbReference>